<accession>A0A8I0AL11</accession>
<name>A0A8I0AL11_9FIRM</name>
<keyword evidence="2" id="KW-0378">Hydrolase</keyword>
<dbReference type="Gene3D" id="3.40.50.1110">
    <property type="entry name" value="SGNH hydrolase"/>
    <property type="match status" value="1"/>
</dbReference>
<keyword evidence="1" id="KW-0732">Signal</keyword>
<evidence type="ECO:0000313" key="3">
    <source>
        <dbReference type="Proteomes" id="UP000652847"/>
    </source>
</evidence>
<dbReference type="Proteomes" id="UP000652847">
    <property type="component" value="Unassembled WGS sequence"/>
</dbReference>
<evidence type="ECO:0000256" key="1">
    <source>
        <dbReference type="SAM" id="SignalP"/>
    </source>
</evidence>
<sequence>MKKRKLFLAGVCLSMLFGVQVKAEAMENVELKASDAEVSGTGYDQNGEEVESGYNESLGVITQVGDNTEVVFDVPDGVEGTYDVYLELGKSPYAAGTTYVGITVGDAREYVPIIPIQYCNETYSDINELGLFVVDKAVEVEAGEKITVSYKPGYTMEWGGTMSCALPPMGNMYLYEAGSAVAVGYGDDASVPQENNADADESDPISGKTIVWLGSSVTFGDNGYSMAETVAENHSAVSTYKYAISGTMLTNTSDSSYVERMKEIDPNMDIDAFVVQLSTNDATNGMPLGEISDSDEYDDTTIVGAMETIISYVKSTWDCPVVFYTGTYFESDEYQAMVDKLFELKDKWDIDVVDLWNNEKLKDMCLSGEINSYMKTKYGTENEPDPIHPNATGYKELWTPVFEETLSEILK</sequence>
<dbReference type="GO" id="GO:0016787">
    <property type="term" value="F:hydrolase activity"/>
    <property type="evidence" value="ECO:0007669"/>
    <property type="project" value="UniProtKB-KW"/>
</dbReference>
<feature type="signal peptide" evidence="1">
    <location>
        <begin position="1"/>
        <end position="23"/>
    </location>
</feature>
<proteinExistence type="predicted"/>
<reference evidence="2 3" key="1">
    <citation type="submission" date="2020-08" db="EMBL/GenBank/DDBJ databases">
        <title>Genome public.</title>
        <authorList>
            <person name="Liu C."/>
            <person name="Sun Q."/>
        </authorList>
    </citation>
    <scope>NUCLEOTIDE SEQUENCE [LARGE SCALE GENOMIC DNA]</scope>
    <source>
        <strain evidence="2 3">BX17</strain>
    </source>
</reference>
<dbReference type="AlphaFoldDB" id="A0A8I0AL11"/>
<comment type="caution">
    <text evidence="2">The sequence shown here is derived from an EMBL/GenBank/DDBJ whole genome shotgun (WGS) entry which is preliminary data.</text>
</comment>
<dbReference type="CDD" id="cd00229">
    <property type="entry name" value="SGNH_hydrolase"/>
    <property type="match status" value="1"/>
</dbReference>
<dbReference type="SUPFAM" id="SSF52266">
    <property type="entry name" value="SGNH hydrolase"/>
    <property type="match status" value="1"/>
</dbReference>
<protein>
    <submittedName>
        <fullName evidence="2">SGNH/GDSL hydrolase family protein</fullName>
    </submittedName>
</protein>
<dbReference type="RefSeq" id="WP_117852745.1">
    <property type="nucleotide sequence ID" value="NZ_JACOOT010000038.1"/>
</dbReference>
<organism evidence="2 3">
    <name type="scientific">Blautia segnis</name>
    <dbReference type="NCBI Taxonomy" id="2763030"/>
    <lineage>
        <taxon>Bacteria</taxon>
        <taxon>Bacillati</taxon>
        <taxon>Bacillota</taxon>
        <taxon>Clostridia</taxon>
        <taxon>Lachnospirales</taxon>
        <taxon>Lachnospiraceae</taxon>
        <taxon>Blautia</taxon>
    </lineage>
</organism>
<keyword evidence="3" id="KW-1185">Reference proteome</keyword>
<dbReference type="EMBL" id="JACOOT010000038">
    <property type="protein sequence ID" value="MBC5652575.1"/>
    <property type="molecule type" value="Genomic_DNA"/>
</dbReference>
<feature type="chain" id="PRO_5038583050" evidence="1">
    <location>
        <begin position="24"/>
        <end position="411"/>
    </location>
</feature>
<dbReference type="InterPro" id="IPR001087">
    <property type="entry name" value="GDSL"/>
</dbReference>
<evidence type="ECO:0000313" key="2">
    <source>
        <dbReference type="EMBL" id="MBC5652575.1"/>
    </source>
</evidence>
<gene>
    <name evidence="2" type="ORF">H8S54_16065</name>
</gene>
<dbReference type="InterPro" id="IPR036514">
    <property type="entry name" value="SGNH_hydro_sf"/>
</dbReference>
<dbReference type="Pfam" id="PF00657">
    <property type="entry name" value="Lipase_GDSL"/>
    <property type="match status" value="1"/>
</dbReference>